<evidence type="ECO:0000313" key="1">
    <source>
        <dbReference type="EMBL" id="MBX34808.1"/>
    </source>
</evidence>
<protein>
    <submittedName>
        <fullName evidence="1">Uncharacterized protein</fullName>
    </submittedName>
</protein>
<reference evidence="1" key="1">
    <citation type="submission" date="2018-02" db="EMBL/GenBank/DDBJ databases">
        <title>Rhizophora mucronata_Transcriptome.</title>
        <authorList>
            <person name="Meera S.P."/>
            <person name="Sreeshan A."/>
            <person name="Augustine A."/>
        </authorList>
    </citation>
    <scope>NUCLEOTIDE SEQUENCE</scope>
    <source>
        <tissue evidence="1">Leaf</tissue>
    </source>
</reference>
<dbReference type="AlphaFoldDB" id="A0A2P2MX78"/>
<name>A0A2P2MX78_RHIMU</name>
<organism evidence="1">
    <name type="scientific">Rhizophora mucronata</name>
    <name type="common">Asiatic mangrove</name>
    <dbReference type="NCBI Taxonomy" id="61149"/>
    <lineage>
        <taxon>Eukaryota</taxon>
        <taxon>Viridiplantae</taxon>
        <taxon>Streptophyta</taxon>
        <taxon>Embryophyta</taxon>
        <taxon>Tracheophyta</taxon>
        <taxon>Spermatophyta</taxon>
        <taxon>Magnoliopsida</taxon>
        <taxon>eudicotyledons</taxon>
        <taxon>Gunneridae</taxon>
        <taxon>Pentapetalae</taxon>
        <taxon>rosids</taxon>
        <taxon>fabids</taxon>
        <taxon>Malpighiales</taxon>
        <taxon>Rhizophoraceae</taxon>
        <taxon>Rhizophora</taxon>
    </lineage>
</organism>
<proteinExistence type="predicted"/>
<dbReference type="EMBL" id="GGEC01054324">
    <property type="protein sequence ID" value="MBX34808.1"/>
    <property type="molecule type" value="Transcribed_RNA"/>
</dbReference>
<sequence>MLNVNFPFENYFFCEENLFVLYLASMSYGVR</sequence>
<accession>A0A2P2MX78</accession>